<dbReference type="InterPro" id="IPR026841">
    <property type="entry name" value="Aur1/Ipt1"/>
</dbReference>
<feature type="transmembrane region" description="Helical" evidence="1">
    <location>
        <begin position="151"/>
        <end position="169"/>
    </location>
</feature>
<evidence type="ECO:0000256" key="1">
    <source>
        <dbReference type="SAM" id="Phobius"/>
    </source>
</evidence>
<feature type="transmembrane region" description="Helical" evidence="1">
    <location>
        <begin position="77"/>
        <end position="96"/>
    </location>
</feature>
<feature type="transmembrane region" description="Helical" evidence="1">
    <location>
        <begin position="116"/>
        <end position="142"/>
    </location>
</feature>
<dbReference type="EMBL" id="LGCK01000006">
    <property type="protein sequence ID" value="KPL73507.1"/>
    <property type="molecule type" value="Genomic_DNA"/>
</dbReference>
<protein>
    <recommendedName>
        <fullName evidence="2">Inositolphosphotransferase Aur1/Ipt1 domain-containing protein</fullName>
    </recommendedName>
</protein>
<keyword evidence="1" id="KW-0812">Transmembrane</keyword>
<sequence>MTQKKRLLLFGLILLAQAIYLPLNRGLQNGTALNLPIDNLIPIYPVWAVPYVLWMVSWFALWLWAAFKMPEKLYRQMIISGLVTIVSAMIFFLLVPTYVPRKPVDEMAFGAIFLQLLYSADGLYCAFPSGHIYLCALTGYFFSNWFPKTRWLWAGILMIVGLSTLFTGQHYVTDLLGGLIFAGFGILMGRRLMTIKSLSRKLTNW</sequence>
<dbReference type="Proteomes" id="UP000050430">
    <property type="component" value="Unassembled WGS sequence"/>
</dbReference>
<dbReference type="AlphaFoldDB" id="A0A0P6X2B0"/>
<organism evidence="3 4">
    <name type="scientific">Leptolinea tardivitalis</name>
    <dbReference type="NCBI Taxonomy" id="229920"/>
    <lineage>
        <taxon>Bacteria</taxon>
        <taxon>Bacillati</taxon>
        <taxon>Chloroflexota</taxon>
        <taxon>Anaerolineae</taxon>
        <taxon>Anaerolineales</taxon>
        <taxon>Anaerolineaceae</taxon>
        <taxon>Leptolinea</taxon>
    </lineage>
</organism>
<feature type="transmembrane region" description="Helical" evidence="1">
    <location>
        <begin position="42"/>
        <end position="65"/>
    </location>
</feature>
<feature type="domain" description="Inositolphosphotransferase Aur1/Ipt1" evidence="2">
    <location>
        <begin position="53"/>
        <end position="187"/>
    </location>
</feature>
<dbReference type="GO" id="GO:0016020">
    <property type="term" value="C:membrane"/>
    <property type="evidence" value="ECO:0007669"/>
    <property type="project" value="UniProtKB-SubCell"/>
</dbReference>
<evidence type="ECO:0000313" key="3">
    <source>
        <dbReference type="EMBL" id="KPL73507.1"/>
    </source>
</evidence>
<feature type="transmembrane region" description="Helical" evidence="1">
    <location>
        <begin position="175"/>
        <end position="193"/>
    </location>
</feature>
<keyword evidence="4" id="KW-1185">Reference proteome</keyword>
<dbReference type="SUPFAM" id="SSF48317">
    <property type="entry name" value="Acid phosphatase/Vanadium-dependent haloperoxidase"/>
    <property type="match status" value="1"/>
</dbReference>
<evidence type="ECO:0000259" key="2">
    <source>
        <dbReference type="Pfam" id="PF14378"/>
    </source>
</evidence>
<keyword evidence="1" id="KW-0472">Membrane</keyword>
<dbReference type="Pfam" id="PF14378">
    <property type="entry name" value="PAP2_3"/>
    <property type="match status" value="1"/>
</dbReference>
<dbReference type="InterPro" id="IPR036938">
    <property type="entry name" value="PAP2/HPO_sf"/>
</dbReference>
<proteinExistence type="predicted"/>
<keyword evidence="1" id="KW-1133">Transmembrane helix</keyword>
<gene>
    <name evidence="3" type="ORF">ADM99_04860</name>
</gene>
<dbReference type="Gene3D" id="1.20.144.10">
    <property type="entry name" value="Phosphatidic acid phosphatase type 2/haloperoxidase"/>
    <property type="match status" value="1"/>
</dbReference>
<dbReference type="STRING" id="229920.ADM99_04860"/>
<dbReference type="OrthoDB" id="9790723at2"/>
<evidence type="ECO:0000313" key="4">
    <source>
        <dbReference type="Proteomes" id="UP000050430"/>
    </source>
</evidence>
<comment type="caution">
    <text evidence="3">The sequence shown here is derived from an EMBL/GenBank/DDBJ whole genome shotgun (WGS) entry which is preliminary data.</text>
</comment>
<reference evidence="3 4" key="1">
    <citation type="submission" date="2015-07" db="EMBL/GenBank/DDBJ databases">
        <title>Genome sequence of Leptolinea tardivitalis DSM 16556.</title>
        <authorList>
            <person name="Hemp J."/>
            <person name="Ward L.M."/>
            <person name="Pace L.A."/>
            <person name="Fischer W.W."/>
        </authorList>
    </citation>
    <scope>NUCLEOTIDE SEQUENCE [LARGE SCALE GENOMIC DNA]</scope>
    <source>
        <strain evidence="3 4">YMTK-2</strain>
    </source>
</reference>
<name>A0A0P6X2B0_9CHLR</name>
<accession>A0A0P6X2B0</accession>
<dbReference type="RefSeq" id="WP_062421984.1">
    <property type="nucleotide sequence ID" value="NZ_BBYA01000009.1"/>
</dbReference>